<reference evidence="2" key="1">
    <citation type="submission" date="2015-07" db="EMBL/GenBank/DDBJ databases">
        <authorList>
            <person name="Ju K.-S."/>
            <person name="Doroghazi J.R."/>
            <person name="Metcalf W.W."/>
        </authorList>
    </citation>
    <scope>NUCLEOTIDE SEQUENCE [LARGE SCALE GENOMIC DNA]</scope>
    <source>
        <strain evidence="2">NRRL ISP-5002</strain>
    </source>
</reference>
<sequence length="79" mass="8624">MYLAKLGAANVWDTLVRGLAFANPAWLTDSGWWSYKKTKQSASAVAVNDDATFGEFRAAVVFRPLPRRSTSSGTPGRCQ</sequence>
<protein>
    <submittedName>
        <fullName evidence="1">Uncharacterized protein</fullName>
    </submittedName>
</protein>
<proteinExistence type="predicted"/>
<dbReference type="EMBL" id="LGKG01000101">
    <property type="protein sequence ID" value="KPC64238.1"/>
    <property type="molecule type" value="Genomic_DNA"/>
</dbReference>
<evidence type="ECO:0000313" key="1">
    <source>
        <dbReference type="EMBL" id="KPC64238.1"/>
    </source>
</evidence>
<dbReference type="Proteomes" id="UP000037982">
    <property type="component" value="Unassembled WGS sequence"/>
</dbReference>
<dbReference type="PATRIC" id="fig|66876.3.peg.2599"/>
<gene>
    <name evidence="1" type="ORF">ADL29_11905</name>
</gene>
<keyword evidence="2" id="KW-1185">Reference proteome</keyword>
<organism evidence="1 2">
    <name type="scientific">Streptomyces chattanoogensis</name>
    <dbReference type="NCBI Taxonomy" id="66876"/>
    <lineage>
        <taxon>Bacteria</taxon>
        <taxon>Bacillati</taxon>
        <taxon>Actinomycetota</taxon>
        <taxon>Actinomycetes</taxon>
        <taxon>Kitasatosporales</taxon>
        <taxon>Streptomycetaceae</taxon>
        <taxon>Streptomyces</taxon>
    </lineage>
</organism>
<evidence type="ECO:0000313" key="2">
    <source>
        <dbReference type="Proteomes" id="UP000037982"/>
    </source>
</evidence>
<dbReference type="AlphaFoldDB" id="A0A0N1JYM2"/>
<accession>A0A0N1JYM2</accession>
<name>A0A0N1JYM2_9ACTN</name>
<comment type="caution">
    <text evidence="1">The sequence shown here is derived from an EMBL/GenBank/DDBJ whole genome shotgun (WGS) entry which is preliminary data.</text>
</comment>